<dbReference type="InterPro" id="IPR045756">
    <property type="entry name" value="DUF6183"/>
</dbReference>
<reference evidence="1" key="1">
    <citation type="submission" date="2020-01" db="EMBL/GenBank/DDBJ databases">
        <title>Insect and environment-associated Actinomycetes.</title>
        <authorList>
            <person name="Currrie C."/>
            <person name="Chevrette M."/>
            <person name="Carlson C."/>
            <person name="Stubbendieck R."/>
            <person name="Wendt-Pienkowski E."/>
        </authorList>
    </citation>
    <scope>NUCLEOTIDE SEQUENCE</scope>
    <source>
        <strain evidence="1">SID505</strain>
    </source>
</reference>
<protein>
    <submittedName>
        <fullName evidence="1">Uncharacterized protein</fullName>
    </submittedName>
</protein>
<dbReference type="AlphaFoldDB" id="A0A6G3SMM0"/>
<evidence type="ECO:0000313" key="1">
    <source>
        <dbReference type="EMBL" id="NEB84130.1"/>
    </source>
</evidence>
<gene>
    <name evidence="1" type="ORF">G3I43_08055</name>
</gene>
<sequence>MNTELSRTVAGLSAADPADISALGREIRSRVASGDCSWAGELGAEIASRASGSDSPGNYGAVLGHVLRALAAEPGPDSLRELLRVPASPSADATERREAERWLASLVAHGQGIGDVERTVFAEGNASVHSGELTACLVHEYVLTGVPLESYPGFSARAASLVAEGHPLGALPPVLLPPEYGLRRPPNAGDGWTWTMPPWYTAPLATRPLKATASMRRRTAAVDLTELSGPAFAEAAGAAVQHWCAQSNGKIAAQEFWTPDPVRAEDFPAVLERLPLTAWPADEGPSEPHPATPDTVFRTLLTAAVRSPAYGSGLHGAYGRLAAWHSLAGLTDVPADRPLAEVAEAAGRTTWLRMAPSSSWFYEIVWDLAVAALRPDGQGIAVLAATDTD</sequence>
<proteinExistence type="predicted"/>
<name>A0A6G3SMM0_STRAQ</name>
<accession>A0A6G3SMM0</accession>
<dbReference type="RefSeq" id="WP_164257024.1">
    <property type="nucleotide sequence ID" value="NZ_JAAGMK010000203.1"/>
</dbReference>
<dbReference type="EMBL" id="JAAGMK010000203">
    <property type="protein sequence ID" value="NEB84130.1"/>
    <property type="molecule type" value="Genomic_DNA"/>
</dbReference>
<comment type="caution">
    <text evidence="1">The sequence shown here is derived from an EMBL/GenBank/DDBJ whole genome shotgun (WGS) entry which is preliminary data.</text>
</comment>
<dbReference type="Pfam" id="PF19681">
    <property type="entry name" value="DUF6183"/>
    <property type="match status" value="1"/>
</dbReference>
<organism evidence="1">
    <name type="scientific">Streptomyces anulatus</name>
    <name type="common">Streptomyces chrysomallus</name>
    <dbReference type="NCBI Taxonomy" id="1892"/>
    <lineage>
        <taxon>Bacteria</taxon>
        <taxon>Bacillati</taxon>
        <taxon>Actinomycetota</taxon>
        <taxon>Actinomycetes</taxon>
        <taxon>Kitasatosporales</taxon>
        <taxon>Streptomycetaceae</taxon>
        <taxon>Streptomyces</taxon>
    </lineage>
</organism>